<evidence type="ECO:0000313" key="14">
    <source>
        <dbReference type="Proteomes" id="UP000228533"/>
    </source>
</evidence>
<keyword evidence="6 11" id="KW-0808">Transferase</keyword>
<comment type="cofactor">
    <cofactor evidence="11">
        <name>[4Fe-4S] cluster</name>
        <dbReference type="ChEBI" id="CHEBI:49883"/>
    </cofactor>
    <text evidence="11">Binds 1 [4Fe-4S] cluster. The cluster is coordinated with 3 cysteines and an exchangeable S-adenosyl-L-methionine.</text>
</comment>
<dbReference type="PANTHER" id="PTHR30544">
    <property type="entry name" value="23S RRNA METHYLTRANSFERASE"/>
    <property type="match status" value="1"/>
</dbReference>
<dbReference type="FunFam" id="3.20.20.70:FF:000014">
    <property type="entry name" value="Probable dual-specificity RNA methyltransferase RlmN"/>
    <property type="match status" value="1"/>
</dbReference>
<evidence type="ECO:0000256" key="5">
    <source>
        <dbReference type="ARBA" id="ARBA00022603"/>
    </source>
</evidence>
<feature type="domain" description="Radical SAM core" evidence="12">
    <location>
        <begin position="88"/>
        <end position="319"/>
    </location>
</feature>
<dbReference type="GO" id="GO:0051539">
    <property type="term" value="F:4 iron, 4 sulfur cluster binding"/>
    <property type="evidence" value="ECO:0007669"/>
    <property type="project" value="UniProtKB-UniRule"/>
</dbReference>
<dbReference type="Proteomes" id="UP000228533">
    <property type="component" value="Unassembled WGS sequence"/>
</dbReference>
<dbReference type="CDD" id="cd01335">
    <property type="entry name" value="Radical_SAM"/>
    <property type="match status" value="1"/>
</dbReference>
<reference evidence="14" key="1">
    <citation type="submission" date="2017-09" db="EMBL/GenBank/DDBJ databases">
        <title>Depth-based differentiation of microbial function through sediment-hosted aquifers and enrichment of novel symbionts in the deep terrestrial subsurface.</title>
        <authorList>
            <person name="Probst A.J."/>
            <person name="Ladd B."/>
            <person name="Jarett J.K."/>
            <person name="Geller-Mcgrath D.E."/>
            <person name="Sieber C.M.K."/>
            <person name="Emerson J.B."/>
            <person name="Anantharaman K."/>
            <person name="Thomas B.C."/>
            <person name="Malmstrom R."/>
            <person name="Stieglmeier M."/>
            <person name="Klingl A."/>
            <person name="Woyke T."/>
            <person name="Ryan C.M."/>
            <person name="Banfield J.F."/>
        </authorList>
    </citation>
    <scope>NUCLEOTIDE SEQUENCE [LARGE SCALE GENOMIC DNA]</scope>
</reference>
<evidence type="ECO:0000256" key="8">
    <source>
        <dbReference type="ARBA" id="ARBA00022723"/>
    </source>
</evidence>
<feature type="active site" description="Proton acceptor" evidence="11">
    <location>
        <position position="81"/>
    </location>
</feature>
<sequence>MNWLFQANWLADEKPYRRQQVIEGVFKNLITDWGQATNLPLALRQYLELECSLEIDAITSISKDKTSEKALIKYADGLCAETVLMRHKTGRLTVCVSSQIGCPLGCSFCATGKLGLQRNLTAGEILMQVLYWARLVKQEDDRLNNLVFMGMGEPLLNYDEVWSAIRWINSDEGLGIGARHISISTAGIVPGIRRLAAENYQVNLAISLHASNNRLRTKLMPINKRYNIEQVLIAVDNYIVKTGRQVMFEYLLLSGINDSPNHARELAKLLNKSLYIVNLLPYNPTGVYRASKKEEQNEFRRILSEAGIKVTVRNSLGGDIDAACGQLATQTTNSLPIR</sequence>
<gene>
    <name evidence="11 13" type="primary">rlmN</name>
    <name evidence="13" type="ORF">COT94_03555</name>
</gene>
<dbReference type="Pfam" id="PF04055">
    <property type="entry name" value="Radical_SAM"/>
    <property type="match status" value="1"/>
</dbReference>
<dbReference type="NCBIfam" id="TIGR00048">
    <property type="entry name" value="rRNA_mod_RlmN"/>
    <property type="match status" value="1"/>
</dbReference>
<dbReference type="SFLD" id="SFLDG01062">
    <property type="entry name" value="methyltransferase_(Class_A)"/>
    <property type="match status" value="1"/>
</dbReference>
<feature type="active site" description="S-methylcysteine intermediate" evidence="11">
    <location>
        <position position="324"/>
    </location>
</feature>
<keyword evidence="2 11" id="KW-0004">4Fe-4S</keyword>
<comment type="catalytic activity">
    <reaction evidence="11">
        <text>adenosine(2503) in 23S rRNA + 2 reduced [2Fe-2S]-[ferredoxin] + 2 S-adenosyl-L-methionine = 2-methyladenosine(2503) in 23S rRNA + 5'-deoxyadenosine + L-methionine + 2 oxidized [2Fe-2S]-[ferredoxin] + S-adenosyl-L-homocysteine</text>
        <dbReference type="Rhea" id="RHEA:42916"/>
        <dbReference type="Rhea" id="RHEA-COMP:10000"/>
        <dbReference type="Rhea" id="RHEA-COMP:10001"/>
        <dbReference type="Rhea" id="RHEA-COMP:10152"/>
        <dbReference type="Rhea" id="RHEA-COMP:10282"/>
        <dbReference type="ChEBI" id="CHEBI:17319"/>
        <dbReference type="ChEBI" id="CHEBI:33737"/>
        <dbReference type="ChEBI" id="CHEBI:33738"/>
        <dbReference type="ChEBI" id="CHEBI:57844"/>
        <dbReference type="ChEBI" id="CHEBI:57856"/>
        <dbReference type="ChEBI" id="CHEBI:59789"/>
        <dbReference type="ChEBI" id="CHEBI:74411"/>
        <dbReference type="ChEBI" id="CHEBI:74497"/>
        <dbReference type="EC" id="2.1.1.192"/>
    </reaction>
</comment>
<evidence type="ECO:0000256" key="2">
    <source>
        <dbReference type="ARBA" id="ARBA00022485"/>
    </source>
</evidence>
<dbReference type="Gene3D" id="3.20.20.70">
    <property type="entry name" value="Aldolase class I"/>
    <property type="match status" value="1"/>
</dbReference>
<comment type="function">
    <text evidence="11">Specifically methylates position 2 of adenine 2503 in 23S rRNA and position 2 of adenine 37 in tRNAs.</text>
</comment>
<dbReference type="PANTHER" id="PTHR30544:SF5">
    <property type="entry name" value="RADICAL SAM CORE DOMAIN-CONTAINING PROTEIN"/>
    <property type="match status" value="1"/>
</dbReference>
<proteinExistence type="inferred from homology"/>
<dbReference type="HAMAP" id="MF_01849">
    <property type="entry name" value="RNA_methyltr_RlmN"/>
    <property type="match status" value="1"/>
</dbReference>
<keyword evidence="3 11" id="KW-0963">Cytoplasm</keyword>
<dbReference type="InterPro" id="IPR058240">
    <property type="entry name" value="rSAM_sf"/>
</dbReference>
<dbReference type="GO" id="GO:0070040">
    <property type="term" value="F:rRNA (adenine(2503)-C2-)-methyltransferase activity"/>
    <property type="evidence" value="ECO:0007669"/>
    <property type="project" value="UniProtKB-UniRule"/>
</dbReference>
<dbReference type="AlphaFoldDB" id="A0A2M6WT50"/>
<comment type="similarity">
    <text evidence="11">Belongs to the radical SAM superfamily. RlmN family.</text>
</comment>
<dbReference type="GO" id="GO:0070475">
    <property type="term" value="P:rRNA base methylation"/>
    <property type="evidence" value="ECO:0007669"/>
    <property type="project" value="UniProtKB-UniRule"/>
</dbReference>
<dbReference type="GO" id="GO:0002935">
    <property type="term" value="F:tRNA (adenine(37)-C2)-methyltransferase activity"/>
    <property type="evidence" value="ECO:0007669"/>
    <property type="project" value="UniProtKB-UniRule"/>
</dbReference>
<dbReference type="InterPro" id="IPR007197">
    <property type="entry name" value="rSAM"/>
</dbReference>
<dbReference type="SUPFAM" id="SSF102114">
    <property type="entry name" value="Radical SAM enzymes"/>
    <property type="match status" value="1"/>
</dbReference>
<evidence type="ECO:0000256" key="3">
    <source>
        <dbReference type="ARBA" id="ARBA00022490"/>
    </source>
</evidence>
<keyword evidence="11" id="KW-1015">Disulfide bond</keyword>
<dbReference type="GO" id="GO:0000049">
    <property type="term" value="F:tRNA binding"/>
    <property type="evidence" value="ECO:0007669"/>
    <property type="project" value="UniProtKB-UniRule"/>
</dbReference>
<keyword evidence="10 11" id="KW-0411">Iron-sulfur</keyword>
<protein>
    <recommendedName>
        <fullName evidence="11">Probable dual-specificity RNA methyltransferase RlmN</fullName>
        <ecNumber evidence="11">2.1.1.192</ecNumber>
    </recommendedName>
    <alternativeName>
        <fullName evidence="11">23S rRNA (adenine(2503)-C(2))-methyltransferase</fullName>
    </alternativeName>
    <alternativeName>
        <fullName evidence="11">23S rRNA m2A2503 methyltransferase</fullName>
    </alternativeName>
    <alternativeName>
        <fullName evidence="11">Ribosomal RNA large subunit methyltransferase N</fullName>
    </alternativeName>
    <alternativeName>
        <fullName evidence="11">tRNA (adenine(37)-C(2))-methyltransferase</fullName>
    </alternativeName>
    <alternativeName>
        <fullName evidence="11">tRNA m2A37 methyltransferase</fullName>
    </alternativeName>
</protein>
<keyword evidence="8 11" id="KW-0479">Metal-binding</keyword>
<keyword evidence="4 11" id="KW-0698">rRNA processing</keyword>
<evidence type="ECO:0000313" key="13">
    <source>
        <dbReference type="EMBL" id="PIT95896.1"/>
    </source>
</evidence>
<dbReference type="Gene3D" id="1.10.150.530">
    <property type="match status" value="1"/>
</dbReference>
<dbReference type="InterPro" id="IPR004383">
    <property type="entry name" value="rRNA_lsu_MTrfase_RlmN/Cfr"/>
</dbReference>
<dbReference type="EC" id="2.1.1.192" evidence="11"/>
<dbReference type="GO" id="GO:0046872">
    <property type="term" value="F:metal ion binding"/>
    <property type="evidence" value="ECO:0007669"/>
    <property type="project" value="UniProtKB-KW"/>
</dbReference>
<dbReference type="PROSITE" id="PS51918">
    <property type="entry name" value="RADICAL_SAM"/>
    <property type="match status" value="1"/>
</dbReference>
<evidence type="ECO:0000256" key="1">
    <source>
        <dbReference type="ARBA" id="ARBA00004496"/>
    </source>
</evidence>
<keyword evidence="9 11" id="KW-0408">Iron</keyword>
<dbReference type="InterPro" id="IPR027492">
    <property type="entry name" value="RNA_MTrfase_RlmN"/>
</dbReference>
<evidence type="ECO:0000259" key="12">
    <source>
        <dbReference type="PROSITE" id="PS51918"/>
    </source>
</evidence>
<keyword evidence="11" id="KW-0819">tRNA processing</keyword>
<organism evidence="13 14">
    <name type="scientific">Candidatus Falkowbacteria bacterium CG10_big_fil_rev_8_21_14_0_10_37_14</name>
    <dbReference type="NCBI Taxonomy" id="1974561"/>
    <lineage>
        <taxon>Bacteria</taxon>
        <taxon>Candidatus Falkowiibacteriota</taxon>
    </lineage>
</organism>
<keyword evidence="5 11" id="KW-0489">Methyltransferase</keyword>
<name>A0A2M6WT50_9BACT</name>
<feature type="binding site" evidence="11">
    <location>
        <position position="102"/>
    </location>
    <ligand>
        <name>[4Fe-4S] cluster</name>
        <dbReference type="ChEBI" id="CHEBI:49883"/>
        <note>4Fe-4S-S-AdoMet</note>
    </ligand>
</feature>
<evidence type="ECO:0000256" key="11">
    <source>
        <dbReference type="HAMAP-Rule" id="MF_01849"/>
    </source>
</evidence>
<comment type="caution">
    <text evidence="13">The sequence shown here is derived from an EMBL/GenBank/DDBJ whole genome shotgun (WGS) entry which is preliminary data.</text>
</comment>
<comment type="catalytic activity">
    <reaction evidence="11">
        <text>adenosine(37) in tRNA + 2 reduced [2Fe-2S]-[ferredoxin] + 2 S-adenosyl-L-methionine = 2-methyladenosine(37) in tRNA + 5'-deoxyadenosine + L-methionine + 2 oxidized [2Fe-2S]-[ferredoxin] + S-adenosyl-L-homocysteine</text>
        <dbReference type="Rhea" id="RHEA:43332"/>
        <dbReference type="Rhea" id="RHEA-COMP:10000"/>
        <dbReference type="Rhea" id="RHEA-COMP:10001"/>
        <dbReference type="Rhea" id="RHEA-COMP:10162"/>
        <dbReference type="Rhea" id="RHEA-COMP:10485"/>
        <dbReference type="ChEBI" id="CHEBI:17319"/>
        <dbReference type="ChEBI" id="CHEBI:33737"/>
        <dbReference type="ChEBI" id="CHEBI:33738"/>
        <dbReference type="ChEBI" id="CHEBI:57844"/>
        <dbReference type="ChEBI" id="CHEBI:57856"/>
        <dbReference type="ChEBI" id="CHEBI:59789"/>
        <dbReference type="ChEBI" id="CHEBI:74411"/>
        <dbReference type="ChEBI" id="CHEBI:74497"/>
        <dbReference type="EC" id="2.1.1.192"/>
    </reaction>
</comment>
<feature type="binding site" evidence="11">
    <location>
        <position position="109"/>
    </location>
    <ligand>
        <name>[4Fe-4S] cluster</name>
        <dbReference type="ChEBI" id="CHEBI:49883"/>
        <note>4Fe-4S-S-AdoMet</note>
    </ligand>
</feature>
<keyword evidence="7 11" id="KW-0949">S-adenosyl-L-methionine</keyword>
<dbReference type="EMBL" id="PFAM01000021">
    <property type="protein sequence ID" value="PIT95896.1"/>
    <property type="molecule type" value="Genomic_DNA"/>
</dbReference>
<comment type="miscellaneous">
    <text evidence="11">Reaction proceeds by a ping-pong mechanism involving intermediate methylation of a conserved cysteine residue.</text>
</comment>
<comment type="caution">
    <text evidence="11">Lacks conserved residue(s) required for the propagation of feature annotation.</text>
</comment>
<feature type="binding site" evidence="11">
    <location>
        <position position="106"/>
    </location>
    <ligand>
        <name>[4Fe-4S] cluster</name>
        <dbReference type="ChEBI" id="CHEBI:49883"/>
        <note>4Fe-4S-S-AdoMet</note>
    </ligand>
</feature>
<evidence type="ECO:0000256" key="9">
    <source>
        <dbReference type="ARBA" id="ARBA00023004"/>
    </source>
</evidence>
<comment type="subcellular location">
    <subcellularLocation>
        <location evidence="1 11">Cytoplasm</location>
    </subcellularLocation>
</comment>
<dbReference type="PIRSF" id="PIRSF006004">
    <property type="entry name" value="CHP00048"/>
    <property type="match status" value="1"/>
</dbReference>
<dbReference type="InterPro" id="IPR013785">
    <property type="entry name" value="Aldolase_TIM"/>
</dbReference>
<evidence type="ECO:0000256" key="6">
    <source>
        <dbReference type="ARBA" id="ARBA00022679"/>
    </source>
</evidence>
<dbReference type="GO" id="GO:0005737">
    <property type="term" value="C:cytoplasm"/>
    <property type="evidence" value="ECO:0007669"/>
    <property type="project" value="UniProtKB-SubCell"/>
</dbReference>
<dbReference type="GO" id="GO:0019843">
    <property type="term" value="F:rRNA binding"/>
    <property type="evidence" value="ECO:0007669"/>
    <property type="project" value="UniProtKB-UniRule"/>
</dbReference>
<feature type="binding site" evidence="11">
    <location>
        <begin position="207"/>
        <end position="209"/>
    </location>
    <ligand>
        <name>S-adenosyl-L-methionine</name>
        <dbReference type="ChEBI" id="CHEBI:59789"/>
    </ligand>
</feature>
<feature type="binding site" evidence="11">
    <location>
        <position position="283"/>
    </location>
    <ligand>
        <name>S-adenosyl-L-methionine</name>
        <dbReference type="ChEBI" id="CHEBI:59789"/>
    </ligand>
</feature>
<dbReference type="SFLD" id="SFLDF00275">
    <property type="entry name" value="adenosine_C2_methyltransferase"/>
    <property type="match status" value="1"/>
</dbReference>
<accession>A0A2M6WT50</accession>
<evidence type="ECO:0000256" key="10">
    <source>
        <dbReference type="ARBA" id="ARBA00023014"/>
    </source>
</evidence>
<dbReference type="GO" id="GO:0030488">
    <property type="term" value="P:tRNA methylation"/>
    <property type="evidence" value="ECO:0007669"/>
    <property type="project" value="UniProtKB-UniRule"/>
</dbReference>
<feature type="binding site" evidence="11">
    <location>
        <position position="184"/>
    </location>
    <ligand>
        <name>S-adenosyl-L-methionine</name>
        <dbReference type="ChEBI" id="CHEBI:59789"/>
    </ligand>
</feature>
<feature type="binding site" evidence="11">
    <location>
        <begin position="152"/>
        <end position="153"/>
    </location>
    <ligand>
        <name>S-adenosyl-L-methionine</name>
        <dbReference type="ChEBI" id="CHEBI:59789"/>
    </ligand>
</feature>
<dbReference type="InterPro" id="IPR040072">
    <property type="entry name" value="Methyltransferase_A"/>
</dbReference>
<evidence type="ECO:0000256" key="7">
    <source>
        <dbReference type="ARBA" id="ARBA00022691"/>
    </source>
</evidence>
<dbReference type="SFLD" id="SFLDS00029">
    <property type="entry name" value="Radical_SAM"/>
    <property type="match status" value="1"/>
</dbReference>
<evidence type="ECO:0000256" key="4">
    <source>
        <dbReference type="ARBA" id="ARBA00022552"/>
    </source>
</evidence>